<feature type="transmembrane region" description="Helical" evidence="1">
    <location>
        <begin position="45"/>
        <end position="73"/>
    </location>
</feature>
<accession>A0A7Y0X6B8</accession>
<comment type="caution">
    <text evidence="2">The sequence shown here is derived from an EMBL/GenBank/DDBJ whole genome shotgun (WGS) entry which is preliminary data.</text>
</comment>
<keyword evidence="1" id="KW-0812">Transmembrane</keyword>
<evidence type="ECO:0000313" key="2">
    <source>
        <dbReference type="EMBL" id="NMU26776.1"/>
    </source>
</evidence>
<dbReference type="Proteomes" id="UP000555836">
    <property type="component" value="Unassembled WGS sequence"/>
</dbReference>
<keyword evidence="1" id="KW-0472">Membrane</keyword>
<evidence type="ECO:0000256" key="1">
    <source>
        <dbReference type="SAM" id="Phobius"/>
    </source>
</evidence>
<dbReference type="AlphaFoldDB" id="A0A7Y0X6B8"/>
<feature type="non-terminal residue" evidence="2">
    <location>
        <position position="77"/>
    </location>
</feature>
<dbReference type="EMBL" id="JABCLD010001448">
    <property type="protein sequence ID" value="NMU26776.1"/>
    <property type="molecule type" value="Genomic_DNA"/>
</dbReference>
<organism evidence="2 3">
    <name type="scientific">Vibrio parahaemolyticus</name>
    <dbReference type="NCBI Taxonomy" id="670"/>
    <lineage>
        <taxon>Bacteria</taxon>
        <taxon>Pseudomonadati</taxon>
        <taxon>Pseudomonadota</taxon>
        <taxon>Gammaproteobacteria</taxon>
        <taxon>Vibrionales</taxon>
        <taxon>Vibrionaceae</taxon>
        <taxon>Vibrio</taxon>
    </lineage>
</organism>
<evidence type="ECO:0000313" key="3">
    <source>
        <dbReference type="Proteomes" id="UP000555836"/>
    </source>
</evidence>
<name>A0A7Y0X6B8_VIBPH</name>
<reference evidence="2 3" key="1">
    <citation type="submission" date="2020-04" db="EMBL/GenBank/DDBJ databases">
        <title>Whole-genome sequencing of Vibrio spp. from China reveals different genetic environments of blaCTX-M-14 among diverse lineages.</title>
        <authorList>
            <person name="Zheng Z."/>
            <person name="Ye L."/>
            <person name="Chen S."/>
        </authorList>
    </citation>
    <scope>NUCLEOTIDE SEQUENCE [LARGE SCALE GENOMIC DNA]</scope>
    <source>
        <strain evidence="2 3">Vb0574</strain>
    </source>
</reference>
<sequence>MPKMSVNTLAKLLVCFLIPLGVLMMPIDAIPIDDLTLIQHRLLAIFLLAALLWVLEPVPVFATSILIIALELIMISD</sequence>
<gene>
    <name evidence="2" type="ORF">HKB21_14235</name>
</gene>
<keyword evidence="1" id="KW-1133">Transmembrane helix</keyword>
<protein>
    <submittedName>
        <fullName evidence="2">Dihydroorotate dehydrogenase</fullName>
    </submittedName>
</protein>
<proteinExistence type="predicted"/>